<dbReference type="AlphaFoldDB" id="A0AAU8DR51"/>
<accession>A0AAU8DR51</accession>
<dbReference type="GO" id="GO:0016787">
    <property type="term" value="F:hydrolase activity"/>
    <property type="evidence" value="ECO:0007669"/>
    <property type="project" value="UniProtKB-KW"/>
</dbReference>
<protein>
    <submittedName>
        <fullName evidence="2">Alpha/beta hydrolase</fullName>
    </submittedName>
</protein>
<dbReference type="Pfam" id="PF12697">
    <property type="entry name" value="Abhydrolase_6"/>
    <property type="match status" value="1"/>
</dbReference>
<dbReference type="PANTHER" id="PTHR37017:SF11">
    <property type="entry name" value="ESTERASE_LIPASE_THIOESTERASE DOMAIN-CONTAINING PROTEIN"/>
    <property type="match status" value="1"/>
</dbReference>
<organism evidence="2">
    <name type="scientific">Nakamurella sp. A5-74</name>
    <dbReference type="NCBI Taxonomy" id="3158264"/>
    <lineage>
        <taxon>Bacteria</taxon>
        <taxon>Bacillati</taxon>
        <taxon>Actinomycetota</taxon>
        <taxon>Actinomycetes</taxon>
        <taxon>Nakamurellales</taxon>
        <taxon>Nakamurellaceae</taxon>
        <taxon>Nakamurella</taxon>
    </lineage>
</organism>
<evidence type="ECO:0000259" key="1">
    <source>
        <dbReference type="Pfam" id="PF12697"/>
    </source>
</evidence>
<dbReference type="PANTHER" id="PTHR37017">
    <property type="entry name" value="AB HYDROLASE-1 DOMAIN-CONTAINING PROTEIN-RELATED"/>
    <property type="match status" value="1"/>
</dbReference>
<reference evidence="2" key="1">
    <citation type="submission" date="2024-05" db="EMBL/GenBank/DDBJ databases">
        <authorList>
            <person name="Cai S.Y."/>
            <person name="Jin L.M."/>
            <person name="Li H.R."/>
        </authorList>
    </citation>
    <scope>NUCLEOTIDE SEQUENCE</scope>
    <source>
        <strain evidence="2">A5-74</strain>
    </source>
</reference>
<dbReference type="InterPro" id="IPR029058">
    <property type="entry name" value="AB_hydrolase_fold"/>
</dbReference>
<evidence type="ECO:0000313" key="2">
    <source>
        <dbReference type="EMBL" id="XCG64491.1"/>
    </source>
</evidence>
<feature type="domain" description="AB hydrolase-1" evidence="1">
    <location>
        <begin position="16"/>
        <end position="237"/>
    </location>
</feature>
<dbReference type="RefSeq" id="WP_353650104.1">
    <property type="nucleotide sequence ID" value="NZ_CP159218.1"/>
</dbReference>
<sequence>MDTDTQTTSTTTAASIVLIPGHWLGAWAWDAVAAELRARGHRVTAVTLPGLDPDDPQRTSTTVSDQAEALGAAVGAAAESSRVVLVAHSGAAIPTSVLLDRDPTAVARVIYVDSGPSDGSAFDDSIPPEATEVPLPPFEHLAGSIAGLSDSDLQRFRERSVPMPASVMREAVHLHNDARRDVPATIIACSFPTQTVLKMARDGNPMMAEVATLRHLELVDLPTGHWPMWSRSADLATAIADAAAAG</sequence>
<dbReference type="Gene3D" id="3.40.50.1820">
    <property type="entry name" value="alpha/beta hydrolase"/>
    <property type="match status" value="1"/>
</dbReference>
<dbReference type="InterPro" id="IPR000073">
    <property type="entry name" value="AB_hydrolase_1"/>
</dbReference>
<dbReference type="EMBL" id="CP159218">
    <property type="protein sequence ID" value="XCG64491.1"/>
    <property type="molecule type" value="Genomic_DNA"/>
</dbReference>
<gene>
    <name evidence="2" type="ORF">ABLG96_03890</name>
</gene>
<proteinExistence type="predicted"/>
<name>A0AAU8DR51_9ACTN</name>
<keyword evidence="2" id="KW-0378">Hydrolase</keyword>
<dbReference type="SUPFAM" id="SSF53474">
    <property type="entry name" value="alpha/beta-Hydrolases"/>
    <property type="match status" value="1"/>
</dbReference>
<dbReference type="InterPro" id="IPR052897">
    <property type="entry name" value="Sec-Metab_Biosynth_Hydrolase"/>
</dbReference>